<keyword evidence="10" id="KW-1185">Reference proteome</keyword>
<sequence>MTTRTRFCLVLALVLFAGLAAGSVCVGAYPLSLGQIGQLLLGGLRDTMESRVFFTLRLPRTAMAVLAGLALGAAGGVYQTVFRNPLASPDLTGVAGGASFGAAAAIVLGAGSAGQIMGGAFACGLLSLGAVLGLVKAARADRTATYVLAGILVSALAEAGVMLLKTLADPEKELAAIEYWTMGSLAGMTLAKLAAAAPPVLAGLGLVLAFRRQAALLSLGDESARASGLEPGRWRGLLLGLTALMVAAVVSVAGGIAFVGLIAPHIAYGLLRRRGGVFLPLCALVGADLLLAADLLARSAGGGAELPLSIFTVLFAAPVLAGLILKGRGNPDAA</sequence>
<feature type="transmembrane region" description="Helical" evidence="8">
    <location>
        <begin position="116"/>
        <end position="135"/>
    </location>
</feature>
<feature type="transmembrane region" description="Helical" evidence="8">
    <location>
        <begin position="275"/>
        <end position="296"/>
    </location>
</feature>
<accession>A0AA37J1M4</accession>
<comment type="caution">
    <text evidence="9">The sequence shown here is derived from an EMBL/GenBank/DDBJ whole genome shotgun (WGS) entry which is preliminary data.</text>
</comment>
<feature type="transmembrane region" description="Helical" evidence="8">
    <location>
        <begin position="147"/>
        <end position="168"/>
    </location>
</feature>
<evidence type="ECO:0000256" key="8">
    <source>
        <dbReference type="SAM" id="Phobius"/>
    </source>
</evidence>
<protein>
    <submittedName>
        <fullName evidence="9">Iron ABC transporter permease</fullName>
    </submittedName>
</protein>
<feature type="transmembrane region" description="Helical" evidence="8">
    <location>
        <begin position="237"/>
        <end position="263"/>
    </location>
</feature>
<dbReference type="Gene3D" id="1.10.3470.10">
    <property type="entry name" value="ABC transporter involved in vitamin B12 uptake, BtuC"/>
    <property type="match status" value="1"/>
</dbReference>
<dbReference type="GO" id="GO:0022857">
    <property type="term" value="F:transmembrane transporter activity"/>
    <property type="evidence" value="ECO:0007669"/>
    <property type="project" value="InterPro"/>
</dbReference>
<dbReference type="PANTHER" id="PTHR30472:SF70">
    <property type="entry name" value="MOLYBDATE IMPORT SYSTEM PERMEASE PROTEIN MOLB"/>
    <property type="match status" value="1"/>
</dbReference>
<dbReference type="InterPro" id="IPR000522">
    <property type="entry name" value="ABC_transptr_permease_BtuC"/>
</dbReference>
<keyword evidence="7 8" id="KW-0472">Membrane</keyword>
<evidence type="ECO:0000256" key="1">
    <source>
        <dbReference type="ARBA" id="ARBA00004651"/>
    </source>
</evidence>
<keyword evidence="6 8" id="KW-1133">Transmembrane helix</keyword>
<feature type="transmembrane region" description="Helical" evidence="8">
    <location>
        <begin position="308"/>
        <end position="325"/>
    </location>
</feature>
<gene>
    <name evidence="9" type="ORF">JCM17207_22990</name>
</gene>
<comment type="similarity">
    <text evidence="2">Belongs to the binding-protein-dependent transport system permease family. FecCD subfamily.</text>
</comment>
<dbReference type="Pfam" id="PF01032">
    <property type="entry name" value="FecCD"/>
    <property type="match status" value="1"/>
</dbReference>
<reference evidence="9" key="1">
    <citation type="journal article" date="2022" name="Int. J. Syst. Evol. Microbiol.">
        <title>Genome-based, phenotypic and chemotaxonomic classification of Faecalibacterium strains: proposal of three novel species Faecalibacterium duncaniae sp. nov., Faecalibacterium hattorii sp. nov. and Faecalibacterium gallinarum sp. nov. .</title>
        <authorList>
            <person name="Sakamoto M."/>
            <person name="Sakurai N."/>
            <person name="Tanno H."/>
            <person name="Iino T."/>
            <person name="Ohkuma M."/>
            <person name="Endo A."/>
        </authorList>
    </citation>
    <scope>NUCLEOTIDE SEQUENCE</scope>
    <source>
        <strain evidence="9">JCM 17207</strain>
    </source>
</reference>
<dbReference type="CDD" id="cd06550">
    <property type="entry name" value="TM_ABC_iron-siderophores_like"/>
    <property type="match status" value="1"/>
</dbReference>
<name>A0AA37J1M4_9FIRM</name>
<keyword evidence="3" id="KW-0813">Transport</keyword>
<dbReference type="Proteomes" id="UP001055185">
    <property type="component" value="Unassembled WGS sequence"/>
</dbReference>
<keyword evidence="4" id="KW-1003">Cell membrane</keyword>
<feature type="transmembrane region" description="Helical" evidence="8">
    <location>
        <begin position="188"/>
        <end position="210"/>
    </location>
</feature>
<comment type="subcellular location">
    <subcellularLocation>
        <location evidence="1">Cell membrane</location>
        <topology evidence="1">Multi-pass membrane protein</topology>
    </subcellularLocation>
</comment>
<evidence type="ECO:0000256" key="5">
    <source>
        <dbReference type="ARBA" id="ARBA00022692"/>
    </source>
</evidence>
<evidence type="ECO:0000256" key="7">
    <source>
        <dbReference type="ARBA" id="ARBA00023136"/>
    </source>
</evidence>
<feature type="transmembrane region" description="Helical" evidence="8">
    <location>
        <begin position="91"/>
        <end position="110"/>
    </location>
</feature>
<dbReference type="AlphaFoldDB" id="A0AA37J1M4"/>
<dbReference type="RefSeq" id="WP_238317885.1">
    <property type="nucleotide sequence ID" value="NZ_BQKV01000104.1"/>
</dbReference>
<evidence type="ECO:0000313" key="10">
    <source>
        <dbReference type="Proteomes" id="UP001055185"/>
    </source>
</evidence>
<evidence type="ECO:0000313" key="9">
    <source>
        <dbReference type="EMBL" id="GJN65674.1"/>
    </source>
</evidence>
<evidence type="ECO:0000256" key="3">
    <source>
        <dbReference type="ARBA" id="ARBA00022448"/>
    </source>
</evidence>
<organism evidence="9 10">
    <name type="scientific">Faecalibacterium gallinarum</name>
    <dbReference type="NCBI Taxonomy" id="2903556"/>
    <lineage>
        <taxon>Bacteria</taxon>
        <taxon>Bacillati</taxon>
        <taxon>Bacillota</taxon>
        <taxon>Clostridia</taxon>
        <taxon>Eubacteriales</taxon>
        <taxon>Oscillospiraceae</taxon>
        <taxon>Faecalibacterium</taxon>
    </lineage>
</organism>
<dbReference type="PANTHER" id="PTHR30472">
    <property type="entry name" value="FERRIC ENTEROBACTIN TRANSPORT SYSTEM PERMEASE PROTEIN"/>
    <property type="match status" value="1"/>
</dbReference>
<evidence type="ECO:0000256" key="2">
    <source>
        <dbReference type="ARBA" id="ARBA00007935"/>
    </source>
</evidence>
<feature type="transmembrane region" description="Helical" evidence="8">
    <location>
        <begin position="61"/>
        <end position="79"/>
    </location>
</feature>
<dbReference type="SUPFAM" id="SSF81345">
    <property type="entry name" value="ABC transporter involved in vitamin B12 uptake, BtuC"/>
    <property type="match status" value="1"/>
</dbReference>
<evidence type="ECO:0000256" key="4">
    <source>
        <dbReference type="ARBA" id="ARBA00022475"/>
    </source>
</evidence>
<evidence type="ECO:0000256" key="6">
    <source>
        <dbReference type="ARBA" id="ARBA00022989"/>
    </source>
</evidence>
<proteinExistence type="inferred from homology"/>
<keyword evidence="5 8" id="KW-0812">Transmembrane</keyword>
<dbReference type="GO" id="GO:0033214">
    <property type="term" value="P:siderophore-iron import into cell"/>
    <property type="evidence" value="ECO:0007669"/>
    <property type="project" value="TreeGrafter"/>
</dbReference>
<dbReference type="InterPro" id="IPR037294">
    <property type="entry name" value="ABC_BtuC-like"/>
</dbReference>
<dbReference type="EMBL" id="BQKV01000104">
    <property type="protein sequence ID" value="GJN65674.1"/>
    <property type="molecule type" value="Genomic_DNA"/>
</dbReference>
<dbReference type="GO" id="GO:0005886">
    <property type="term" value="C:plasma membrane"/>
    <property type="evidence" value="ECO:0007669"/>
    <property type="project" value="UniProtKB-SubCell"/>
</dbReference>